<reference evidence="2" key="1">
    <citation type="journal article" date="2019" name="Int. J. Syst. Evol. Microbiol.">
        <title>The Global Catalogue of Microorganisms (GCM) 10K type strain sequencing project: providing services to taxonomists for standard genome sequencing and annotation.</title>
        <authorList>
            <consortium name="The Broad Institute Genomics Platform"/>
            <consortium name="The Broad Institute Genome Sequencing Center for Infectious Disease"/>
            <person name="Wu L."/>
            <person name="Ma J."/>
        </authorList>
    </citation>
    <scope>NUCLEOTIDE SEQUENCE [LARGE SCALE GENOMIC DNA]</scope>
    <source>
        <strain evidence="2">CCM 4481</strain>
    </source>
</reference>
<dbReference type="EMBL" id="JBHSGA010000005">
    <property type="protein sequence ID" value="MFC4525703.1"/>
    <property type="molecule type" value="Genomic_DNA"/>
</dbReference>
<protein>
    <recommendedName>
        <fullName evidence="3">TIGR03016 family PEP-CTERM system-associated outer membrane protein</fullName>
    </recommendedName>
</protein>
<accession>A0ABV9BYI0</accession>
<evidence type="ECO:0000313" key="2">
    <source>
        <dbReference type="Proteomes" id="UP001595961"/>
    </source>
</evidence>
<dbReference type="RefSeq" id="WP_266150054.1">
    <property type="nucleotide sequence ID" value="NZ_CP064028.1"/>
</dbReference>
<dbReference type="Proteomes" id="UP001595961">
    <property type="component" value="Unassembled WGS sequence"/>
</dbReference>
<evidence type="ECO:0008006" key="3">
    <source>
        <dbReference type="Google" id="ProtNLM"/>
    </source>
</evidence>
<comment type="caution">
    <text evidence="1">The sequence shown here is derived from an EMBL/GenBank/DDBJ whole genome shotgun (WGS) entry which is preliminary data.</text>
</comment>
<gene>
    <name evidence="1" type="ORF">ACFO5W_03555</name>
</gene>
<evidence type="ECO:0000313" key="1">
    <source>
        <dbReference type="EMBL" id="MFC4525703.1"/>
    </source>
</evidence>
<name>A0ABV9BYI0_9GAMM</name>
<sequence>MADQFDYSLYMSFEHSDNITLSTSEPISQNVIIPGVNFAYTQQGSTVQATATGNIEYRDYPGNNFSNQTVGSLAAQANWTVVPQRLDVFVQDYAGVEPVDTLAPNAPSNQQQTNVLAVGPTLHFRVGEAMTGQVELHYVNSYASKVTEFNSSRGDAAFRLFRDINPTDQISFNAEYQHVTFTDSTAGPNYDRYEVYGTYATRLTHFDANLTAGWTNIDYQSGGPHLSDPLARVTVGWRPSAQSTFTLSGAYQYVDAAQSILQPNSVQIGTDVVPLQPVAQVLSDVRGGINTGTAIISSDVYKERRLDASYNYRDERLSLTIAPAYDKLVYVNDTQLNQSDRGISFTASYKLRPTVTLSGFTTVDRFVYDNIDRTDKDYRFGIDFGHQWTPHWSWHASYVRQIRSSDAAAQSYHENEYLLTVVFTR</sequence>
<proteinExistence type="predicted"/>
<organism evidence="1 2">
    <name type="scientific">Dyella halodurans</name>
    <dbReference type="NCBI Taxonomy" id="1920171"/>
    <lineage>
        <taxon>Bacteria</taxon>
        <taxon>Pseudomonadati</taxon>
        <taxon>Pseudomonadota</taxon>
        <taxon>Gammaproteobacteria</taxon>
        <taxon>Lysobacterales</taxon>
        <taxon>Rhodanobacteraceae</taxon>
        <taxon>Dyella</taxon>
    </lineage>
</organism>
<keyword evidence="2" id="KW-1185">Reference proteome</keyword>